<proteinExistence type="predicted"/>
<reference evidence="1" key="1">
    <citation type="submission" date="2020-04" db="EMBL/GenBank/DDBJ databases">
        <authorList>
            <person name="Zhang T."/>
        </authorList>
    </citation>
    <scope>NUCLEOTIDE SEQUENCE</scope>
    <source>
        <strain evidence="1">HKST-UBA01</strain>
    </source>
</reference>
<protein>
    <submittedName>
        <fullName evidence="1">T9SS type A sorting domain-containing protein</fullName>
    </submittedName>
</protein>
<sequence length="546" mass="56849">RAFAVFDDGFGSKLFVGGGIDAAGGVPIEGLAKWDGASWADAGISLNSWASSLLVSEDRLYLGGSFTKVGGQSATKLCVWDGADTEPVGNTDLGNGLSATASAFATVDFDRDGGDDPRFFVAGGFLNAGDTFVDLVAELDGESWLPLSDQGPNKFVWQAVGYDDGSGEDLYIAGEFSTVDGVPANVVARWDGANWSDLGGGLTGSSPNVLATQVYDDGAGEKLYFGGYGFDSAGPVPVDGLTAWDGTQWTNPGGGFPGGLVYALAVYGNQLCAGGRFESAGGVAAANIAFWDGAMWTPVGAGFDQLVLSLASLESEGSLFAYGAFTESGGVPLGPIARWDGVQWTDASAGLNGDPLSLQAWDDGSGPALYVSVRRQLPDGRRPSYIMRWNGVSWIDLPAEFDGLIRRLGVGPDPATNGVGDALYVGGEFLGVNGISSAHVARLGCSAVSGWDLDVSEVRDPRVVMVAPNPTNADISFHLAFPTSSAVQLDVFDIAGARASHRVYAPASRIQWDGRDDLGVSLPTGTYLYRLRAGDRVEVGRITVVR</sequence>
<dbReference type="Proteomes" id="UP000697710">
    <property type="component" value="Unassembled WGS sequence"/>
</dbReference>
<dbReference type="Gene3D" id="2.60.40.4070">
    <property type="match status" value="1"/>
</dbReference>
<reference evidence="1" key="2">
    <citation type="journal article" date="2021" name="Microbiome">
        <title>Successional dynamics and alternative stable states in a saline activated sludge microbial community over 9 years.</title>
        <authorList>
            <person name="Wang Y."/>
            <person name="Ye J."/>
            <person name="Ju F."/>
            <person name="Liu L."/>
            <person name="Boyd J.A."/>
            <person name="Deng Y."/>
            <person name="Parks D.H."/>
            <person name="Jiang X."/>
            <person name="Yin X."/>
            <person name="Woodcroft B.J."/>
            <person name="Tyson G.W."/>
            <person name="Hugenholtz P."/>
            <person name="Polz M.F."/>
            <person name="Zhang T."/>
        </authorList>
    </citation>
    <scope>NUCLEOTIDE SEQUENCE</scope>
    <source>
        <strain evidence="1">HKST-UBA01</strain>
    </source>
</reference>
<gene>
    <name evidence="1" type="ORF">KC729_11110</name>
</gene>
<organism evidence="1 2">
    <name type="scientific">Eiseniibacteriota bacterium</name>
    <dbReference type="NCBI Taxonomy" id="2212470"/>
    <lineage>
        <taxon>Bacteria</taxon>
        <taxon>Candidatus Eiseniibacteriota</taxon>
    </lineage>
</organism>
<evidence type="ECO:0000313" key="2">
    <source>
        <dbReference type="Proteomes" id="UP000697710"/>
    </source>
</evidence>
<evidence type="ECO:0000313" key="1">
    <source>
        <dbReference type="EMBL" id="MCA9728223.1"/>
    </source>
</evidence>
<feature type="non-terminal residue" evidence="1">
    <location>
        <position position="1"/>
    </location>
</feature>
<accession>A0A956LZU2</accession>
<dbReference type="AlphaFoldDB" id="A0A956LZU2"/>
<comment type="caution">
    <text evidence="1">The sequence shown here is derived from an EMBL/GenBank/DDBJ whole genome shotgun (WGS) entry which is preliminary data.</text>
</comment>
<dbReference type="EMBL" id="JAGQHR010000327">
    <property type="protein sequence ID" value="MCA9728223.1"/>
    <property type="molecule type" value="Genomic_DNA"/>
</dbReference>
<name>A0A956LZU2_UNCEI</name>